<dbReference type="GO" id="GO:0012505">
    <property type="term" value="C:endomembrane system"/>
    <property type="evidence" value="ECO:0007669"/>
    <property type="project" value="TreeGrafter"/>
</dbReference>
<gene>
    <name evidence="5" type="ORF">D8674_023388</name>
</gene>
<dbReference type="OrthoDB" id="1936500at2759"/>
<dbReference type="Gene3D" id="1.20.58.70">
    <property type="match status" value="1"/>
</dbReference>
<reference evidence="6" key="2">
    <citation type="submission" date="2019-10" db="EMBL/GenBank/DDBJ databases">
        <title>A de novo genome assembly of a pear dwarfing rootstock.</title>
        <authorList>
            <person name="Wang F."/>
            <person name="Wang J."/>
            <person name="Li S."/>
            <person name="Zhang Y."/>
            <person name="Fang M."/>
            <person name="Ma L."/>
            <person name="Zhao Y."/>
            <person name="Jiang S."/>
        </authorList>
    </citation>
    <scope>NUCLEOTIDE SEQUENCE [LARGE SCALE GENOMIC DNA]</scope>
</reference>
<dbReference type="GO" id="GO:0048278">
    <property type="term" value="P:vesicle docking"/>
    <property type="evidence" value="ECO:0007669"/>
    <property type="project" value="TreeGrafter"/>
</dbReference>
<sequence>MVLLNSNVGKGLRSRMDEYFYIALETAKVLKLQLDALHRSNHSLPDCRLGSVMDQTRNSAINCLREKLVASMNSYNAMRQKISSEYREAVQCMYYIVSAENPDEKTLDSLISTGKGKSFILKPHYNYMRSQVLATVQDLDTFKEFQERHDAVKHIEKNLQVLHQVYLDMALLVESQGEQLRNESDEPKQRKTPATELRGVNNGKKKLRGVESYRENIRKWIALRLCCCC</sequence>
<keyword evidence="6" id="KW-1185">Reference proteome</keyword>
<evidence type="ECO:0000256" key="1">
    <source>
        <dbReference type="ARBA" id="ARBA00009063"/>
    </source>
</evidence>
<keyword evidence="2" id="KW-0653">Protein transport</keyword>
<accession>A0A5N5GUD6</accession>
<dbReference type="GO" id="GO:0006887">
    <property type="term" value="P:exocytosis"/>
    <property type="evidence" value="ECO:0007669"/>
    <property type="project" value="TreeGrafter"/>
</dbReference>
<feature type="region of interest" description="Disordered" evidence="3">
    <location>
        <begin position="178"/>
        <end position="201"/>
    </location>
</feature>
<dbReference type="Pfam" id="PF00804">
    <property type="entry name" value="Syntaxin"/>
    <property type="match status" value="1"/>
</dbReference>
<organism evidence="5 6">
    <name type="scientific">Pyrus ussuriensis x Pyrus communis</name>
    <dbReference type="NCBI Taxonomy" id="2448454"/>
    <lineage>
        <taxon>Eukaryota</taxon>
        <taxon>Viridiplantae</taxon>
        <taxon>Streptophyta</taxon>
        <taxon>Embryophyta</taxon>
        <taxon>Tracheophyta</taxon>
        <taxon>Spermatophyta</taxon>
        <taxon>Magnoliopsida</taxon>
        <taxon>eudicotyledons</taxon>
        <taxon>Gunneridae</taxon>
        <taxon>Pentapetalae</taxon>
        <taxon>rosids</taxon>
        <taxon>fabids</taxon>
        <taxon>Rosales</taxon>
        <taxon>Rosaceae</taxon>
        <taxon>Amygdaloideae</taxon>
        <taxon>Maleae</taxon>
        <taxon>Pyrus</taxon>
    </lineage>
</organism>
<dbReference type="GO" id="GO:0000149">
    <property type="term" value="F:SNARE binding"/>
    <property type="evidence" value="ECO:0007669"/>
    <property type="project" value="TreeGrafter"/>
</dbReference>
<keyword evidence="2" id="KW-0813">Transport</keyword>
<evidence type="ECO:0000256" key="2">
    <source>
        <dbReference type="ARBA" id="ARBA00022927"/>
    </source>
</evidence>
<evidence type="ECO:0000256" key="3">
    <source>
        <dbReference type="SAM" id="MobiDB-lite"/>
    </source>
</evidence>
<feature type="domain" description="T-SNARE coiled-coil homology" evidence="4">
    <location>
        <begin position="142"/>
        <end position="180"/>
    </location>
</feature>
<reference evidence="5 6" key="3">
    <citation type="submission" date="2019-11" db="EMBL/GenBank/DDBJ databases">
        <title>A de novo genome assembly of a pear dwarfing rootstock.</title>
        <authorList>
            <person name="Wang F."/>
            <person name="Wang J."/>
            <person name="Li S."/>
            <person name="Zhang Y."/>
            <person name="Fang M."/>
            <person name="Ma L."/>
            <person name="Zhao Y."/>
            <person name="Jiang S."/>
        </authorList>
    </citation>
    <scope>NUCLEOTIDE SEQUENCE [LARGE SCALE GENOMIC DNA]</scope>
    <source>
        <strain evidence="5">S2</strain>
        <tissue evidence="5">Leaf</tissue>
    </source>
</reference>
<dbReference type="GO" id="GO:0006906">
    <property type="term" value="P:vesicle fusion"/>
    <property type="evidence" value="ECO:0007669"/>
    <property type="project" value="TreeGrafter"/>
</dbReference>
<dbReference type="InterPro" id="IPR045242">
    <property type="entry name" value="Syntaxin"/>
</dbReference>
<dbReference type="EMBL" id="SMOL01000402">
    <property type="protein sequence ID" value="KAB2616800.1"/>
    <property type="molecule type" value="Genomic_DNA"/>
</dbReference>
<comment type="caution">
    <text evidence="5">The sequence shown here is derived from an EMBL/GenBank/DDBJ whole genome shotgun (WGS) entry which is preliminary data.</text>
</comment>
<dbReference type="GO" id="GO:0005886">
    <property type="term" value="C:plasma membrane"/>
    <property type="evidence" value="ECO:0007669"/>
    <property type="project" value="TreeGrafter"/>
</dbReference>
<proteinExistence type="inferred from homology"/>
<protein>
    <submittedName>
        <fullName evidence="5">Syntaxin-121-like</fullName>
    </submittedName>
</protein>
<dbReference type="InterPro" id="IPR000727">
    <property type="entry name" value="T_SNARE_dom"/>
</dbReference>
<name>A0A5N5GUD6_9ROSA</name>
<evidence type="ECO:0000313" key="6">
    <source>
        <dbReference type="Proteomes" id="UP000327157"/>
    </source>
</evidence>
<evidence type="ECO:0000259" key="4">
    <source>
        <dbReference type="PROSITE" id="PS50192"/>
    </source>
</evidence>
<dbReference type="InterPro" id="IPR006011">
    <property type="entry name" value="Syntaxin_N"/>
</dbReference>
<dbReference type="InterPro" id="IPR010989">
    <property type="entry name" value="SNARE"/>
</dbReference>
<dbReference type="GO" id="GO:0006886">
    <property type="term" value="P:intracellular protein transport"/>
    <property type="evidence" value="ECO:0007669"/>
    <property type="project" value="TreeGrafter"/>
</dbReference>
<dbReference type="SUPFAM" id="SSF47661">
    <property type="entry name" value="t-snare proteins"/>
    <property type="match status" value="1"/>
</dbReference>
<reference evidence="5 6" key="1">
    <citation type="submission" date="2019-09" db="EMBL/GenBank/DDBJ databases">
        <authorList>
            <person name="Ou C."/>
        </authorList>
    </citation>
    <scope>NUCLEOTIDE SEQUENCE [LARGE SCALE GENOMIC DNA]</scope>
    <source>
        <strain evidence="5">S2</strain>
        <tissue evidence="5">Leaf</tissue>
    </source>
</reference>
<dbReference type="PROSITE" id="PS50192">
    <property type="entry name" value="T_SNARE"/>
    <property type="match status" value="1"/>
</dbReference>
<dbReference type="PANTHER" id="PTHR19957">
    <property type="entry name" value="SYNTAXIN"/>
    <property type="match status" value="1"/>
</dbReference>
<dbReference type="GO" id="GO:0005484">
    <property type="term" value="F:SNAP receptor activity"/>
    <property type="evidence" value="ECO:0007669"/>
    <property type="project" value="TreeGrafter"/>
</dbReference>
<dbReference type="PANTHER" id="PTHR19957:SF80">
    <property type="entry name" value="SYNTAXIN-121"/>
    <property type="match status" value="1"/>
</dbReference>
<dbReference type="AlphaFoldDB" id="A0A5N5GUD6"/>
<comment type="similarity">
    <text evidence="1">Belongs to the syntaxin family.</text>
</comment>
<dbReference type="GO" id="GO:0031201">
    <property type="term" value="C:SNARE complex"/>
    <property type="evidence" value="ECO:0007669"/>
    <property type="project" value="TreeGrafter"/>
</dbReference>
<dbReference type="Proteomes" id="UP000327157">
    <property type="component" value="Chromosome 3"/>
</dbReference>
<feature type="compositionally biased region" description="Basic and acidic residues" evidence="3">
    <location>
        <begin position="180"/>
        <end position="189"/>
    </location>
</feature>
<evidence type="ECO:0000313" key="5">
    <source>
        <dbReference type="EMBL" id="KAB2616800.1"/>
    </source>
</evidence>